<dbReference type="InterPro" id="IPR001041">
    <property type="entry name" value="2Fe-2S_ferredoxin-type"/>
</dbReference>
<protein>
    <submittedName>
        <fullName evidence="7">Xanthine dehydrogenase small subunit</fullName>
        <ecNumber evidence="7">1.17.1.4</ecNumber>
    </submittedName>
</protein>
<dbReference type="InterPro" id="IPR036884">
    <property type="entry name" value="2Fe-2S-bd_dom_sf"/>
</dbReference>
<evidence type="ECO:0000259" key="6">
    <source>
        <dbReference type="PROSITE" id="PS51387"/>
    </source>
</evidence>
<dbReference type="PROSITE" id="PS51387">
    <property type="entry name" value="FAD_PCMH"/>
    <property type="match status" value="1"/>
</dbReference>
<dbReference type="InterPro" id="IPR036318">
    <property type="entry name" value="FAD-bd_PCMH-like_sf"/>
</dbReference>
<dbReference type="Gene3D" id="3.30.390.50">
    <property type="entry name" value="CO dehydrogenase flavoprotein, C-terminal domain"/>
    <property type="match status" value="1"/>
</dbReference>
<dbReference type="Pfam" id="PF01799">
    <property type="entry name" value="Fer2_2"/>
    <property type="match status" value="1"/>
</dbReference>
<dbReference type="SUPFAM" id="SSF47741">
    <property type="entry name" value="CO dehydrogenase ISP C-domain like"/>
    <property type="match status" value="1"/>
</dbReference>
<evidence type="ECO:0000256" key="3">
    <source>
        <dbReference type="ARBA" id="ARBA00022827"/>
    </source>
</evidence>
<dbReference type="InterPro" id="IPR005107">
    <property type="entry name" value="CO_DH_flav_C"/>
</dbReference>
<evidence type="ECO:0000256" key="4">
    <source>
        <dbReference type="ARBA" id="ARBA00023002"/>
    </source>
</evidence>
<dbReference type="Pfam" id="PF03450">
    <property type="entry name" value="CO_deh_flav_C"/>
    <property type="match status" value="1"/>
</dbReference>
<keyword evidence="4 7" id="KW-0560">Oxidoreductase</keyword>
<dbReference type="AlphaFoldDB" id="A0A9X1YIS0"/>
<dbReference type="RefSeq" id="WP_275681613.1">
    <property type="nucleotide sequence ID" value="NZ_JAJLJH010000001.1"/>
</dbReference>
<dbReference type="Gene3D" id="3.30.43.10">
    <property type="entry name" value="Uridine Diphospho-n-acetylenolpyruvylglucosamine Reductase, domain 2"/>
    <property type="match status" value="1"/>
</dbReference>
<dbReference type="InterPro" id="IPR012675">
    <property type="entry name" value="Beta-grasp_dom_sf"/>
</dbReference>
<dbReference type="GO" id="GO:0004854">
    <property type="term" value="F:xanthine dehydrogenase activity"/>
    <property type="evidence" value="ECO:0007669"/>
    <property type="project" value="UniProtKB-EC"/>
</dbReference>
<keyword evidence="3" id="KW-0274">FAD</keyword>
<dbReference type="PROSITE" id="PS00197">
    <property type="entry name" value="2FE2S_FER_1"/>
    <property type="match status" value="1"/>
</dbReference>
<keyword evidence="5" id="KW-0408">Iron</keyword>
<keyword evidence="2" id="KW-0479">Metal-binding</keyword>
<dbReference type="GO" id="GO:0071949">
    <property type="term" value="F:FAD binding"/>
    <property type="evidence" value="ECO:0007669"/>
    <property type="project" value="InterPro"/>
</dbReference>
<dbReference type="InterPro" id="IPR006058">
    <property type="entry name" value="2Fe2S_fd_BS"/>
</dbReference>
<dbReference type="CDD" id="cd00207">
    <property type="entry name" value="fer2"/>
    <property type="match status" value="1"/>
</dbReference>
<dbReference type="Pfam" id="PF00111">
    <property type="entry name" value="Fer2"/>
    <property type="match status" value="1"/>
</dbReference>
<sequence>MSAPPSDGLSREIRFFHRGEIVRLPDVPATRSVLDWLREDHRRTGTKEGCNEGDCGACTVVVGELPEHTDSPGQAVRGLRLRPVNACIRFMPSLHGKALFTVEDLRGPRGLHPAQQALVDCHGSQCGFCTPGFAMTMWASYENHGAAGTRPDRAQLADELAGNLCRCTGYRPILDAGQQMFDHAPVALDTAPVIAALRAIADASGAPRTLAELARRYAASPQARLVAGGTDVGLWVTKQLRDLGEVISVTEVDELKTIAHDAGELRIGAGASLEAAWAALAQRAPSLTEAWRRFASPPIRHAGTMGGNVANGSPIGDSAPVLMALDAQLELRQGERMRRVPLDDFYTGYQANRLEAGEFVQAIVVPDTAWARTIRAYKISKRFDSDISAVFAALAISLDGERVADVRLVFGGMAAVVRRAATAEAVLRGQPWSAATLAAAQAALARDFTPLDDMRASAAYRLRVAQNLLQRFWLETQGGTAASEATSIWSVA</sequence>
<dbReference type="EMBL" id="JAJLJH010000001">
    <property type="protein sequence ID" value="MCK9685615.1"/>
    <property type="molecule type" value="Genomic_DNA"/>
</dbReference>
<dbReference type="SUPFAM" id="SSF56176">
    <property type="entry name" value="FAD-binding/transporter-associated domain-like"/>
    <property type="match status" value="1"/>
</dbReference>
<keyword evidence="8" id="KW-1185">Reference proteome</keyword>
<dbReference type="InterPro" id="IPR012175">
    <property type="entry name" value="Xanth_DH_ssu_bac"/>
</dbReference>
<dbReference type="Pfam" id="PF00941">
    <property type="entry name" value="FAD_binding_5"/>
    <property type="match status" value="1"/>
</dbReference>
<dbReference type="InterPro" id="IPR016169">
    <property type="entry name" value="FAD-bd_PCMH_sub2"/>
</dbReference>
<evidence type="ECO:0000313" key="8">
    <source>
        <dbReference type="Proteomes" id="UP001139353"/>
    </source>
</evidence>
<dbReference type="EC" id="1.17.1.4" evidence="7"/>
<dbReference type="NCBIfam" id="TIGR02963">
    <property type="entry name" value="xanthine_xdhA"/>
    <property type="match status" value="1"/>
</dbReference>
<dbReference type="GO" id="GO:0051537">
    <property type="term" value="F:2 iron, 2 sulfur cluster binding"/>
    <property type="evidence" value="ECO:0007669"/>
    <property type="project" value="InterPro"/>
</dbReference>
<name>A0A9X1YIS0_9BURK</name>
<dbReference type="SUPFAM" id="SSF55447">
    <property type="entry name" value="CO dehydrogenase flavoprotein C-terminal domain-like"/>
    <property type="match status" value="1"/>
</dbReference>
<dbReference type="GO" id="GO:0005506">
    <property type="term" value="F:iron ion binding"/>
    <property type="evidence" value="ECO:0007669"/>
    <property type="project" value="InterPro"/>
</dbReference>
<dbReference type="Gene3D" id="3.30.465.10">
    <property type="match status" value="1"/>
</dbReference>
<proteinExistence type="predicted"/>
<organism evidence="7 8">
    <name type="scientific">Scleromatobacter humisilvae</name>
    <dbReference type="NCBI Taxonomy" id="2897159"/>
    <lineage>
        <taxon>Bacteria</taxon>
        <taxon>Pseudomonadati</taxon>
        <taxon>Pseudomonadota</taxon>
        <taxon>Betaproteobacteria</taxon>
        <taxon>Burkholderiales</taxon>
        <taxon>Sphaerotilaceae</taxon>
        <taxon>Scleromatobacter</taxon>
    </lineage>
</organism>
<dbReference type="Gene3D" id="3.10.20.30">
    <property type="match status" value="1"/>
</dbReference>
<dbReference type="InterPro" id="IPR016167">
    <property type="entry name" value="FAD-bd_PCMH_sub1"/>
</dbReference>
<dbReference type="SMART" id="SM01092">
    <property type="entry name" value="CO_deh_flav_C"/>
    <property type="match status" value="1"/>
</dbReference>
<dbReference type="Gene3D" id="1.10.150.120">
    <property type="entry name" value="[2Fe-2S]-binding domain"/>
    <property type="match status" value="1"/>
</dbReference>
<reference evidence="7" key="1">
    <citation type="submission" date="2021-11" db="EMBL/GenBank/DDBJ databases">
        <title>BS-T2-15 a new species belonging to the Comamonadaceae family isolated from the soil of a French oak forest.</title>
        <authorList>
            <person name="Mieszkin S."/>
            <person name="Alain K."/>
        </authorList>
    </citation>
    <scope>NUCLEOTIDE SEQUENCE</scope>
    <source>
        <strain evidence="7">BS-T2-15</strain>
    </source>
</reference>
<dbReference type="InterPro" id="IPR002346">
    <property type="entry name" value="Mopterin_DH_FAD-bd"/>
</dbReference>
<evidence type="ECO:0000256" key="2">
    <source>
        <dbReference type="ARBA" id="ARBA00022723"/>
    </source>
</evidence>
<dbReference type="InterPro" id="IPR002888">
    <property type="entry name" value="2Fe-2S-bd"/>
</dbReference>
<accession>A0A9X1YIS0</accession>
<dbReference type="PIRSF" id="PIRSF036557">
    <property type="entry name" value="XdhA_RC"/>
    <property type="match status" value="1"/>
</dbReference>
<feature type="domain" description="FAD-binding PCMH-type" evidence="6">
    <location>
        <begin position="197"/>
        <end position="370"/>
    </location>
</feature>
<dbReference type="InterPro" id="IPR014307">
    <property type="entry name" value="Xanthine_DH_ssu"/>
</dbReference>
<comment type="caution">
    <text evidence="7">The sequence shown here is derived from an EMBL/GenBank/DDBJ whole genome shotgun (WGS) entry which is preliminary data.</text>
</comment>
<evidence type="ECO:0000256" key="5">
    <source>
        <dbReference type="ARBA" id="ARBA00023004"/>
    </source>
</evidence>
<dbReference type="InterPro" id="IPR036683">
    <property type="entry name" value="CO_DH_flav_C_dom_sf"/>
</dbReference>
<dbReference type="PANTHER" id="PTHR45444">
    <property type="entry name" value="XANTHINE DEHYDROGENASE"/>
    <property type="match status" value="1"/>
</dbReference>
<dbReference type="InterPro" id="IPR016208">
    <property type="entry name" value="Ald_Oxase/xanthine_DH-like"/>
</dbReference>
<dbReference type="PANTHER" id="PTHR45444:SF3">
    <property type="entry name" value="XANTHINE DEHYDROGENASE"/>
    <property type="match status" value="1"/>
</dbReference>
<dbReference type="Proteomes" id="UP001139353">
    <property type="component" value="Unassembled WGS sequence"/>
</dbReference>
<evidence type="ECO:0000313" key="7">
    <source>
        <dbReference type="EMBL" id="MCK9685615.1"/>
    </source>
</evidence>
<dbReference type="InterPro" id="IPR036010">
    <property type="entry name" value="2Fe-2S_ferredoxin-like_sf"/>
</dbReference>
<dbReference type="SUPFAM" id="SSF54292">
    <property type="entry name" value="2Fe-2S ferredoxin-like"/>
    <property type="match status" value="1"/>
</dbReference>
<evidence type="ECO:0000256" key="1">
    <source>
        <dbReference type="ARBA" id="ARBA00022630"/>
    </source>
</evidence>
<gene>
    <name evidence="7" type="primary">xdhA</name>
    <name evidence="7" type="ORF">LPC04_07830</name>
</gene>
<keyword evidence="1" id="KW-0285">Flavoprotein</keyword>
<dbReference type="InterPro" id="IPR016166">
    <property type="entry name" value="FAD-bd_PCMH"/>
</dbReference>